<proteinExistence type="predicted"/>
<keyword evidence="5" id="KW-1185">Reference proteome</keyword>
<dbReference type="Proteomes" id="UP000282957">
    <property type="component" value="Unassembled WGS sequence"/>
</dbReference>
<dbReference type="OrthoDB" id="9799092at2"/>
<dbReference type="RefSeq" id="WP_127786474.1">
    <property type="nucleotide sequence ID" value="NZ_SACL01000001.1"/>
</dbReference>
<dbReference type="CDD" id="cd04301">
    <property type="entry name" value="NAT_SF"/>
    <property type="match status" value="1"/>
</dbReference>
<evidence type="ECO:0000256" key="1">
    <source>
        <dbReference type="ARBA" id="ARBA00022679"/>
    </source>
</evidence>
<dbReference type="PANTHER" id="PTHR43877">
    <property type="entry name" value="AMINOALKYLPHOSPHONATE N-ACETYLTRANSFERASE-RELATED-RELATED"/>
    <property type="match status" value="1"/>
</dbReference>
<keyword evidence="1 4" id="KW-0808">Transferase</keyword>
<dbReference type="AlphaFoldDB" id="A0A437MPK8"/>
<dbReference type="GO" id="GO:0016747">
    <property type="term" value="F:acyltransferase activity, transferring groups other than amino-acyl groups"/>
    <property type="evidence" value="ECO:0007669"/>
    <property type="project" value="InterPro"/>
</dbReference>
<comment type="caution">
    <text evidence="4">The sequence shown here is derived from an EMBL/GenBank/DDBJ whole genome shotgun (WGS) entry which is preliminary data.</text>
</comment>
<feature type="domain" description="N-acetyltransferase" evidence="3">
    <location>
        <begin position="1"/>
        <end position="161"/>
    </location>
</feature>
<reference evidence="4 5" key="1">
    <citation type="submission" date="2019-01" db="EMBL/GenBank/DDBJ databases">
        <authorList>
            <person name="Chen W.-M."/>
        </authorList>
    </citation>
    <scope>NUCLEOTIDE SEQUENCE [LARGE SCALE GENOMIC DNA]</scope>
    <source>
        <strain evidence="4 5">CCP-6</strain>
    </source>
</reference>
<dbReference type="InterPro" id="IPR016181">
    <property type="entry name" value="Acyl_CoA_acyltransferase"/>
</dbReference>
<dbReference type="SUPFAM" id="SSF55729">
    <property type="entry name" value="Acyl-CoA N-acyltransferases (Nat)"/>
    <property type="match status" value="1"/>
</dbReference>
<name>A0A437MPK8_9PROT</name>
<evidence type="ECO:0000256" key="2">
    <source>
        <dbReference type="ARBA" id="ARBA00023315"/>
    </source>
</evidence>
<sequence>MLRRLTAPDAEAFRDIRLRGLREDPGSFGRAWEEEADQPLSFFADRLARHPVLGAGDGRLVATAALVREAGLRQCHKAQLSGLYVAPEARGQGLAARMLRQLIWHAADCGVFDIRLTTRADDTPAVALYRKLGFAVYGQEPRATLLGGEYLGTYLMALHLDDAWFSNPRPEAIPGLCPPPSASP</sequence>
<accession>A0A437MPK8</accession>
<gene>
    <name evidence="4" type="ORF">EOD42_05730</name>
</gene>
<dbReference type="PROSITE" id="PS51186">
    <property type="entry name" value="GNAT"/>
    <property type="match status" value="1"/>
</dbReference>
<evidence type="ECO:0000313" key="4">
    <source>
        <dbReference type="EMBL" id="RVT99579.1"/>
    </source>
</evidence>
<protein>
    <submittedName>
        <fullName evidence="4">GNAT family N-acetyltransferase</fullName>
    </submittedName>
</protein>
<evidence type="ECO:0000259" key="3">
    <source>
        <dbReference type="PROSITE" id="PS51186"/>
    </source>
</evidence>
<dbReference type="InterPro" id="IPR050832">
    <property type="entry name" value="Bact_Acetyltransf"/>
</dbReference>
<dbReference type="InterPro" id="IPR000182">
    <property type="entry name" value="GNAT_dom"/>
</dbReference>
<keyword evidence="2" id="KW-0012">Acyltransferase</keyword>
<dbReference type="EMBL" id="SACL01000001">
    <property type="protein sequence ID" value="RVT99579.1"/>
    <property type="molecule type" value="Genomic_DNA"/>
</dbReference>
<evidence type="ECO:0000313" key="5">
    <source>
        <dbReference type="Proteomes" id="UP000282957"/>
    </source>
</evidence>
<dbReference type="Pfam" id="PF00583">
    <property type="entry name" value="Acetyltransf_1"/>
    <property type="match status" value="1"/>
</dbReference>
<organism evidence="4 5">
    <name type="scientific">Rhodovarius crocodyli</name>
    <dbReference type="NCBI Taxonomy" id="1979269"/>
    <lineage>
        <taxon>Bacteria</taxon>
        <taxon>Pseudomonadati</taxon>
        <taxon>Pseudomonadota</taxon>
        <taxon>Alphaproteobacteria</taxon>
        <taxon>Acetobacterales</taxon>
        <taxon>Roseomonadaceae</taxon>
        <taxon>Rhodovarius</taxon>
    </lineage>
</organism>
<dbReference type="Gene3D" id="3.40.630.30">
    <property type="match status" value="1"/>
</dbReference>